<dbReference type="PROSITE" id="PS00028">
    <property type="entry name" value="ZINC_FINGER_C2H2_1"/>
    <property type="match status" value="2"/>
</dbReference>
<keyword evidence="4" id="KW-0862">Zinc</keyword>
<dbReference type="OrthoDB" id="4849325at2759"/>
<organism evidence="11 12">
    <name type="scientific">Plectosphaerella cucumerina</name>
    <dbReference type="NCBI Taxonomy" id="40658"/>
    <lineage>
        <taxon>Eukaryota</taxon>
        <taxon>Fungi</taxon>
        <taxon>Dikarya</taxon>
        <taxon>Ascomycota</taxon>
        <taxon>Pezizomycotina</taxon>
        <taxon>Sordariomycetes</taxon>
        <taxon>Hypocreomycetidae</taxon>
        <taxon>Glomerellales</taxon>
        <taxon>Plectosphaerellaceae</taxon>
        <taxon>Plectosphaerella</taxon>
    </lineage>
</organism>
<evidence type="ECO:0000256" key="2">
    <source>
        <dbReference type="ARBA" id="ARBA00022723"/>
    </source>
</evidence>
<evidence type="ECO:0000313" key="12">
    <source>
        <dbReference type="Proteomes" id="UP000813385"/>
    </source>
</evidence>
<keyword evidence="12" id="KW-1185">Reference proteome</keyword>
<evidence type="ECO:0000259" key="10">
    <source>
        <dbReference type="PROSITE" id="PS50157"/>
    </source>
</evidence>
<sequence length="174" mass="19818">MSFEGLAIAEEQDESSSSPPLFNPNEYDEEMTVAGLSSRHSTSTQHKHKSSTPKSSFRPKKAPSRKPSSPVQCPHEGCGEWFPRPTELHKHEHKEHNPHIPCPVRSTDPRVTCSKKFYTKKDMYRHVRTTHPRFAEDPANDIPEDGGVCPVCGIMVKRDDNLRRHMLKQHKGKT</sequence>
<keyword evidence="7" id="KW-0539">Nucleus</keyword>
<feature type="compositionally biased region" description="Basic residues" evidence="9">
    <location>
        <begin position="45"/>
        <end position="64"/>
    </location>
</feature>
<evidence type="ECO:0000256" key="8">
    <source>
        <dbReference type="PROSITE-ProRule" id="PRU00042"/>
    </source>
</evidence>
<dbReference type="GO" id="GO:0006357">
    <property type="term" value="P:regulation of transcription by RNA polymerase II"/>
    <property type="evidence" value="ECO:0007669"/>
    <property type="project" value="TreeGrafter"/>
</dbReference>
<accession>A0A8K0TLB3</accession>
<dbReference type="GO" id="GO:0005634">
    <property type="term" value="C:nucleus"/>
    <property type="evidence" value="ECO:0007669"/>
    <property type="project" value="UniProtKB-SubCell"/>
</dbReference>
<gene>
    <name evidence="11" type="ORF">B0T11DRAFT_56991</name>
</gene>
<name>A0A8K0TLB3_9PEZI</name>
<dbReference type="PANTHER" id="PTHR46179">
    <property type="entry name" value="ZINC FINGER PROTEIN"/>
    <property type="match status" value="1"/>
</dbReference>
<dbReference type="AlphaFoldDB" id="A0A8K0TLB3"/>
<evidence type="ECO:0000256" key="5">
    <source>
        <dbReference type="ARBA" id="ARBA00023015"/>
    </source>
</evidence>
<protein>
    <recommendedName>
        <fullName evidence="10">C2H2-type domain-containing protein</fullName>
    </recommendedName>
</protein>
<dbReference type="PANTHER" id="PTHR46179:SF13">
    <property type="entry name" value="C2H2-TYPE DOMAIN-CONTAINING PROTEIN"/>
    <property type="match status" value="1"/>
</dbReference>
<keyword evidence="6" id="KW-0804">Transcription</keyword>
<keyword evidence="2" id="KW-0479">Metal-binding</keyword>
<keyword evidence="3 8" id="KW-0863">Zinc-finger</keyword>
<dbReference type="Pfam" id="PF00096">
    <property type="entry name" value="zf-C2H2"/>
    <property type="match status" value="1"/>
</dbReference>
<evidence type="ECO:0000256" key="6">
    <source>
        <dbReference type="ARBA" id="ARBA00023163"/>
    </source>
</evidence>
<evidence type="ECO:0000256" key="7">
    <source>
        <dbReference type="ARBA" id="ARBA00023242"/>
    </source>
</evidence>
<evidence type="ECO:0000313" key="11">
    <source>
        <dbReference type="EMBL" id="KAH7367676.1"/>
    </source>
</evidence>
<keyword evidence="5" id="KW-0805">Transcription regulation</keyword>
<dbReference type="Gene3D" id="3.30.160.60">
    <property type="entry name" value="Classic Zinc Finger"/>
    <property type="match status" value="1"/>
</dbReference>
<feature type="domain" description="C2H2-type" evidence="10">
    <location>
        <begin position="71"/>
        <end position="101"/>
    </location>
</feature>
<evidence type="ECO:0000256" key="1">
    <source>
        <dbReference type="ARBA" id="ARBA00004123"/>
    </source>
</evidence>
<comment type="subcellular location">
    <subcellularLocation>
        <location evidence="1">Nucleus</location>
    </subcellularLocation>
</comment>
<comment type="caution">
    <text evidence="11">The sequence shown here is derived from an EMBL/GenBank/DDBJ whole genome shotgun (WGS) entry which is preliminary data.</text>
</comment>
<dbReference type="EMBL" id="JAGPXD010000002">
    <property type="protein sequence ID" value="KAH7367676.1"/>
    <property type="molecule type" value="Genomic_DNA"/>
</dbReference>
<evidence type="ECO:0000256" key="9">
    <source>
        <dbReference type="SAM" id="MobiDB-lite"/>
    </source>
</evidence>
<proteinExistence type="predicted"/>
<dbReference type="InterPro" id="IPR013087">
    <property type="entry name" value="Znf_C2H2_type"/>
</dbReference>
<dbReference type="SMART" id="SM00355">
    <property type="entry name" value="ZnF_C2H2"/>
    <property type="match status" value="3"/>
</dbReference>
<evidence type="ECO:0000256" key="4">
    <source>
        <dbReference type="ARBA" id="ARBA00022833"/>
    </source>
</evidence>
<dbReference type="Proteomes" id="UP000813385">
    <property type="component" value="Unassembled WGS sequence"/>
</dbReference>
<evidence type="ECO:0000256" key="3">
    <source>
        <dbReference type="ARBA" id="ARBA00022771"/>
    </source>
</evidence>
<dbReference type="InterPro" id="IPR051061">
    <property type="entry name" value="Zinc_finger_trans_reg"/>
</dbReference>
<feature type="region of interest" description="Disordered" evidence="9">
    <location>
        <begin position="1"/>
        <end position="84"/>
    </location>
</feature>
<dbReference type="GO" id="GO:0008270">
    <property type="term" value="F:zinc ion binding"/>
    <property type="evidence" value="ECO:0007669"/>
    <property type="project" value="UniProtKB-KW"/>
</dbReference>
<dbReference type="PROSITE" id="PS50157">
    <property type="entry name" value="ZINC_FINGER_C2H2_2"/>
    <property type="match status" value="1"/>
</dbReference>
<reference evidence="11" key="1">
    <citation type="journal article" date="2021" name="Nat. Commun.">
        <title>Genetic determinants of endophytism in the Arabidopsis root mycobiome.</title>
        <authorList>
            <person name="Mesny F."/>
            <person name="Miyauchi S."/>
            <person name="Thiergart T."/>
            <person name="Pickel B."/>
            <person name="Atanasova L."/>
            <person name="Karlsson M."/>
            <person name="Huettel B."/>
            <person name="Barry K.W."/>
            <person name="Haridas S."/>
            <person name="Chen C."/>
            <person name="Bauer D."/>
            <person name="Andreopoulos W."/>
            <person name="Pangilinan J."/>
            <person name="LaButti K."/>
            <person name="Riley R."/>
            <person name="Lipzen A."/>
            <person name="Clum A."/>
            <person name="Drula E."/>
            <person name="Henrissat B."/>
            <person name="Kohler A."/>
            <person name="Grigoriev I.V."/>
            <person name="Martin F.M."/>
            <person name="Hacquard S."/>
        </authorList>
    </citation>
    <scope>NUCLEOTIDE SEQUENCE</scope>
    <source>
        <strain evidence="11">MPI-CAGE-AT-0016</strain>
    </source>
</reference>